<comment type="caution">
    <text evidence="7">The sequence shown here is derived from an EMBL/GenBank/DDBJ whole genome shotgun (WGS) entry which is preliminary data.</text>
</comment>
<dbReference type="PANTHER" id="PTHR42718">
    <property type="entry name" value="MAJOR FACILITATOR SUPERFAMILY MULTIDRUG TRANSPORTER MFSC"/>
    <property type="match status" value="1"/>
</dbReference>
<accession>A0ABN0XB27</accession>
<evidence type="ECO:0000259" key="6">
    <source>
        <dbReference type="PROSITE" id="PS50850"/>
    </source>
</evidence>
<gene>
    <name evidence="7" type="ORF">GCM10010151_56960</name>
</gene>
<dbReference type="Pfam" id="PF07690">
    <property type="entry name" value="MFS_1"/>
    <property type="match status" value="1"/>
</dbReference>
<feature type="transmembrane region" description="Helical" evidence="5">
    <location>
        <begin position="416"/>
        <end position="439"/>
    </location>
</feature>
<feature type="transmembrane region" description="Helical" evidence="5">
    <location>
        <begin position="114"/>
        <end position="135"/>
    </location>
</feature>
<feature type="transmembrane region" description="Helical" evidence="5">
    <location>
        <begin position="528"/>
        <end position="547"/>
    </location>
</feature>
<feature type="transmembrane region" description="Helical" evidence="5">
    <location>
        <begin position="319"/>
        <end position="340"/>
    </location>
</feature>
<feature type="transmembrane region" description="Helical" evidence="5">
    <location>
        <begin position="58"/>
        <end position="77"/>
    </location>
</feature>
<feature type="transmembrane region" description="Helical" evidence="5">
    <location>
        <begin position="21"/>
        <end position="46"/>
    </location>
</feature>
<evidence type="ECO:0000256" key="5">
    <source>
        <dbReference type="SAM" id="Phobius"/>
    </source>
</evidence>
<feature type="transmembrane region" description="Helical" evidence="5">
    <location>
        <begin position="214"/>
        <end position="232"/>
    </location>
</feature>
<dbReference type="InterPro" id="IPR020846">
    <property type="entry name" value="MFS_dom"/>
</dbReference>
<feature type="transmembrane region" description="Helical" evidence="5">
    <location>
        <begin position="381"/>
        <end position="404"/>
    </location>
</feature>
<feature type="transmembrane region" description="Helical" evidence="5">
    <location>
        <begin position="182"/>
        <end position="202"/>
    </location>
</feature>
<feature type="transmembrane region" description="Helical" evidence="5">
    <location>
        <begin position="147"/>
        <end position="170"/>
    </location>
</feature>
<evidence type="ECO:0000313" key="7">
    <source>
        <dbReference type="EMBL" id="GAA0359785.1"/>
    </source>
</evidence>
<evidence type="ECO:0000256" key="1">
    <source>
        <dbReference type="ARBA" id="ARBA00004651"/>
    </source>
</evidence>
<dbReference type="EMBL" id="BAAABM010000053">
    <property type="protein sequence ID" value="GAA0359785.1"/>
    <property type="molecule type" value="Genomic_DNA"/>
</dbReference>
<protein>
    <submittedName>
        <fullName evidence="7">MFS transporter</fullName>
    </submittedName>
</protein>
<dbReference type="PROSITE" id="PS50850">
    <property type="entry name" value="MFS"/>
    <property type="match status" value="1"/>
</dbReference>
<reference evidence="7 8" key="1">
    <citation type="journal article" date="2019" name="Int. J. Syst. Evol. Microbiol.">
        <title>The Global Catalogue of Microorganisms (GCM) 10K type strain sequencing project: providing services to taxonomists for standard genome sequencing and annotation.</title>
        <authorList>
            <consortium name="The Broad Institute Genomics Platform"/>
            <consortium name="The Broad Institute Genome Sequencing Center for Infectious Disease"/>
            <person name="Wu L."/>
            <person name="Ma J."/>
        </authorList>
    </citation>
    <scope>NUCLEOTIDE SEQUENCE [LARGE SCALE GENOMIC DNA]</scope>
    <source>
        <strain evidence="7 8">JCM 3146</strain>
    </source>
</reference>
<keyword evidence="2 5" id="KW-0812">Transmembrane</keyword>
<dbReference type="RefSeq" id="WP_252803884.1">
    <property type="nucleotide sequence ID" value="NZ_BAAABM010000053.1"/>
</dbReference>
<dbReference type="SUPFAM" id="SSF103473">
    <property type="entry name" value="MFS general substrate transporter"/>
    <property type="match status" value="1"/>
</dbReference>
<dbReference type="CDD" id="cd17321">
    <property type="entry name" value="MFS_MMR_MDR_like"/>
    <property type="match status" value="1"/>
</dbReference>
<dbReference type="Gene3D" id="1.20.1250.20">
    <property type="entry name" value="MFS general substrate transporter like domains"/>
    <property type="match status" value="1"/>
</dbReference>
<comment type="subcellular location">
    <subcellularLocation>
        <location evidence="1">Cell membrane</location>
        <topology evidence="1">Multi-pass membrane protein</topology>
    </subcellularLocation>
</comment>
<sequence length="555" mass="57323">MTATDESRAGVGTPAVYRWRWAALFVILAAEVMDMLDAMITSIAAPSIRADLGGSASIVQWLGAAYTLAMAVGLITGGRLGDVVGRKRMFVIGAVGFTAGSLLCALAQSPETLIAFRGLQGLFGAVMLPQGLGMIKEMFSEEEMSKAFGAFGPVMGLSSVGGPILAGWLIDADLFGTGWRMIFLINLPLGLLAVLGGLRFLPATRSTEAPRLDLAGVVLAALASLLLIYPLVQGRELGWPTWAFAMIAAGVAVFGLFGWYEARTKRAGGDPLVVPSLFHKRGYTGGLIVGTVFFSGMAGFSLVFSLFLQIGLGYSPLRAGLATVPWSAGVVIGFGVAQAVQRYGRRVIHGGTVVMALGVAAVVLTLHLAGTGVGPWDFVPALTLTGTGMGVLMAPFFDIVLAGVEPHETGSASGTLTAVQQFGSALGVAVLGTIFFGVLGGEIASATDTTAPKTLAAAGVSGPARDRLVAGLRDCGHDRAVAKDTETVPASCLRAEGEVRAAGVPAQRAAAEAGRTAVKSGFVATMKIVLWVEVGLLGLTFLAAFLLPRRARDPE</sequence>
<feature type="transmembrane region" description="Helical" evidence="5">
    <location>
        <begin position="244"/>
        <end position="262"/>
    </location>
</feature>
<keyword evidence="4 5" id="KW-0472">Membrane</keyword>
<evidence type="ECO:0000256" key="4">
    <source>
        <dbReference type="ARBA" id="ARBA00023136"/>
    </source>
</evidence>
<dbReference type="InterPro" id="IPR036259">
    <property type="entry name" value="MFS_trans_sf"/>
</dbReference>
<feature type="domain" description="Major facilitator superfamily (MFS) profile" evidence="6">
    <location>
        <begin position="23"/>
        <end position="552"/>
    </location>
</feature>
<keyword evidence="3 5" id="KW-1133">Transmembrane helix</keyword>
<organism evidence="7 8">
    <name type="scientific">Actinoallomurus spadix</name>
    <dbReference type="NCBI Taxonomy" id="79912"/>
    <lineage>
        <taxon>Bacteria</taxon>
        <taxon>Bacillati</taxon>
        <taxon>Actinomycetota</taxon>
        <taxon>Actinomycetes</taxon>
        <taxon>Streptosporangiales</taxon>
        <taxon>Thermomonosporaceae</taxon>
        <taxon>Actinoallomurus</taxon>
    </lineage>
</organism>
<dbReference type="InterPro" id="IPR011701">
    <property type="entry name" value="MFS"/>
</dbReference>
<proteinExistence type="predicted"/>
<evidence type="ECO:0000256" key="2">
    <source>
        <dbReference type="ARBA" id="ARBA00022692"/>
    </source>
</evidence>
<evidence type="ECO:0000256" key="3">
    <source>
        <dbReference type="ARBA" id="ARBA00022989"/>
    </source>
</evidence>
<keyword evidence="8" id="KW-1185">Reference proteome</keyword>
<feature type="transmembrane region" description="Helical" evidence="5">
    <location>
        <begin position="347"/>
        <end position="369"/>
    </location>
</feature>
<dbReference type="Gene3D" id="1.20.1720.10">
    <property type="entry name" value="Multidrug resistance protein D"/>
    <property type="match status" value="1"/>
</dbReference>
<evidence type="ECO:0000313" key="8">
    <source>
        <dbReference type="Proteomes" id="UP001501822"/>
    </source>
</evidence>
<feature type="transmembrane region" description="Helical" evidence="5">
    <location>
        <begin position="283"/>
        <end position="307"/>
    </location>
</feature>
<dbReference type="Proteomes" id="UP001501822">
    <property type="component" value="Unassembled WGS sequence"/>
</dbReference>
<feature type="transmembrane region" description="Helical" evidence="5">
    <location>
        <begin position="89"/>
        <end position="108"/>
    </location>
</feature>
<dbReference type="PANTHER" id="PTHR42718:SF39">
    <property type="entry name" value="ACTINORHODIN TRANSPORTER-RELATED"/>
    <property type="match status" value="1"/>
</dbReference>
<name>A0ABN0XB27_9ACTN</name>